<feature type="region of interest" description="Disordered" evidence="2">
    <location>
        <begin position="125"/>
        <end position="217"/>
    </location>
</feature>
<feature type="compositionally biased region" description="Basic and acidic residues" evidence="2">
    <location>
        <begin position="148"/>
        <end position="170"/>
    </location>
</feature>
<gene>
    <name evidence="3" type="ORF">L6773_03530</name>
</gene>
<protein>
    <submittedName>
        <fullName evidence="3">DUF349 domain-containing protein</fullName>
    </submittedName>
</protein>
<keyword evidence="1" id="KW-0175">Coiled coil</keyword>
<accession>A0ABS9K9U3</accession>
<feature type="compositionally biased region" description="Basic and acidic residues" evidence="2">
    <location>
        <begin position="125"/>
        <end position="134"/>
    </location>
</feature>
<feature type="coiled-coil region" evidence="1">
    <location>
        <begin position="257"/>
        <end position="306"/>
    </location>
</feature>
<dbReference type="RefSeq" id="WP_237852466.1">
    <property type="nucleotide sequence ID" value="NZ_JAKLWS010000003.1"/>
</dbReference>
<reference evidence="3" key="2">
    <citation type="submission" date="2024-05" db="EMBL/GenBank/DDBJ databases">
        <title>Rhodohalobacter halophilus gen. nov., sp. nov., a moderately halophilic member of the family Balneolaceae.</title>
        <authorList>
            <person name="Xia J."/>
        </authorList>
    </citation>
    <scope>NUCLEOTIDE SEQUENCE</scope>
    <source>
        <strain evidence="3">WB101</strain>
    </source>
</reference>
<evidence type="ECO:0000256" key="1">
    <source>
        <dbReference type="SAM" id="Coils"/>
    </source>
</evidence>
<sequence>MTDTNSNNTSSNHLFENNFAYVTEEGEIFLKKTKFFDKRVLTKVDPDSVDAQIKKLEDAFSIIEEKFETLFEEASTETKEQVDELEEKLQSLKKDVTEADAIGDFEELISNADKKLAKMKKSVTEVAEKEKQSETAEEEVEQPSVSNEAEKTEDGEVTENEKAEEKKTAAEEESAETDDEEESDEIVVETEDEESEVSEESDEDDIDEEETAEDYYKGLAEKAETLAEMGDWAYASMEFDNIDTQWEEGPDPEGADIKPYREKIDELREQFEQKKKDHYEEQKRIKQENLEKKKDLLDQLKKIVDEEKWTHTREVGKIKGKWDSIKPIPAGEQEKLEKSFQKHLDTFDEHKVDRLVKKKQQEEDNLTGKLVTLEKMEKFLNSVDEEADWKELDKKFSKYAKQFRKIGRVPADKNQQTWDRFHETQDTFHSMRFKYDKKYRKNIEKFLSKKKKLIDEAEALLDTDNIAKAARQVNKLHRRWKKVGNLPQKDENELWDRFKAATDKFNDKKGDNIEVLRQQEDENYKQKLQLIEKAEDIKDSEDWENTHNEYQKLMDQWKKVGPVPRKKSSKIWKKFKGAMDHFYDRRRDHFKEVKEERKDNLKEKEEVLEKLKALKTHENPIEAVNEAKPLQEEFKKAGYVPIKHKNRMWKEYRETCDVIYDRFRAAKSAAQVVGKENVDNFSTDDIAEIRDKKKKADKLRKEIKKLSSELIQKKESLSYFKPSNSGSSLLDDVKKKIDEAEEEIAEKEDELQELEIEIDKIKRGA</sequence>
<evidence type="ECO:0000313" key="3">
    <source>
        <dbReference type="EMBL" id="MCG2587623.1"/>
    </source>
</evidence>
<feature type="coiled-coil region" evidence="1">
    <location>
        <begin position="686"/>
        <end position="764"/>
    </location>
</feature>
<evidence type="ECO:0000313" key="4">
    <source>
        <dbReference type="Proteomes" id="UP001165366"/>
    </source>
</evidence>
<dbReference type="Pfam" id="PF03993">
    <property type="entry name" value="DUF349"/>
    <property type="match status" value="5"/>
</dbReference>
<reference evidence="3" key="1">
    <citation type="submission" date="2022-01" db="EMBL/GenBank/DDBJ databases">
        <authorList>
            <person name="Wang Y."/>
        </authorList>
    </citation>
    <scope>NUCLEOTIDE SEQUENCE</scope>
    <source>
        <strain evidence="3">WB101</strain>
    </source>
</reference>
<proteinExistence type="predicted"/>
<name>A0ABS9K9U3_9BACT</name>
<organism evidence="3 4">
    <name type="scientific">Rhodohalobacter sulfatireducens</name>
    <dbReference type="NCBI Taxonomy" id="2911366"/>
    <lineage>
        <taxon>Bacteria</taxon>
        <taxon>Pseudomonadati</taxon>
        <taxon>Balneolota</taxon>
        <taxon>Balneolia</taxon>
        <taxon>Balneolales</taxon>
        <taxon>Balneolaceae</taxon>
        <taxon>Rhodohalobacter</taxon>
    </lineage>
</organism>
<dbReference type="InterPro" id="IPR007139">
    <property type="entry name" value="DUF349"/>
</dbReference>
<evidence type="ECO:0000256" key="2">
    <source>
        <dbReference type="SAM" id="MobiDB-lite"/>
    </source>
</evidence>
<dbReference type="Proteomes" id="UP001165366">
    <property type="component" value="Unassembled WGS sequence"/>
</dbReference>
<keyword evidence="4" id="KW-1185">Reference proteome</keyword>
<comment type="caution">
    <text evidence="3">The sequence shown here is derived from an EMBL/GenBank/DDBJ whole genome shotgun (WGS) entry which is preliminary data.</text>
</comment>
<feature type="compositionally biased region" description="Acidic residues" evidence="2">
    <location>
        <begin position="171"/>
        <end position="213"/>
    </location>
</feature>
<dbReference type="EMBL" id="JAKLWS010000003">
    <property type="protein sequence ID" value="MCG2587623.1"/>
    <property type="molecule type" value="Genomic_DNA"/>
</dbReference>